<dbReference type="Pfam" id="PF07488">
    <property type="entry name" value="Glyco_hydro_67M"/>
    <property type="match status" value="1"/>
</dbReference>
<dbReference type="STRING" id="1121322.SAMN02745136_00263"/>
<feature type="active site" description="Proton acceptor" evidence="2">
    <location>
        <position position="356"/>
    </location>
</feature>
<evidence type="ECO:0000259" key="4">
    <source>
        <dbReference type="Pfam" id="PF07488"/>
    </source>
</evidence>
<keyword evidence="1" id="KW-0378">Hydrolase</keyword>
<name>A0A1M6JZ01_9FIRM</name>
<dbReference type="Gene3D" id="3.20.20.80">
    <property type="entry name" value="Glycosidases"/>
    <property type="match status" value="1"/>
</dbReference>
<dbReference type="RefSeq" id="WP_207650817.1">
    <property type="nucleotide sequence ID" value="NZ_FRAC01000006.1"/>
</dbReference>
<dbReference type="PANTHER" id="PTHR39207:SF1">
    <property type="entry name" value="ALPHA-GLUCURONIDASE A"/>
    <property type="match status" value="1"/>
</dbReference>
<protein>
    <submittedName>
        <fullName evidence="5">Alpha-glucuronidase</fullName>
    </submittedName>
</protein>
<accession>A0A1M6JZ01</accession>
<dbReference type="Proteomes" id="UP000184386">
    <property type="component" value="Unassembled WGS sequence"/>
</dbReference>
<sequence>MKYSMAWLSYRRLPFYEGKEYFRKIYVQEEDEITGTAVYELCRGARELLGIKTVVIKLPEPFGQDERGKTEEGIYLLSDSKGPVGGGYRIAEENGRIRITAAEPEGLLYGSFDLIRLVQRGVSLRGIDRLKHPDNPLRMLNHWDNMDGSIERGYSGNSFFFRNDRVQVEERTEDYARLTASVGINGVVINNVNVTEKATRLITGEYADSLKRMVKIFSKYGIRLYLSLNFAAPMELGGLETADPEAEEVKAWWQEQMKETFRNIPSLGGFLVKADSEGRPGPFTYGRTQAQGANMLAEAVRPYGGIIIWRCFVYNCTQDWRDRKTDRARSAYDYFMPLDGKFEENVILQIKNGPMDFQVREPVSSLFGSLKNTNQMLEVQIAQEYTGQQRHVCYLIPQFKEILGFHTYCRKEEDTVADIVSGRSFSHKNCGMAAVANTGSDANWTGHDLAAANWFGFGRLAFDTSLSAEEIAREWCECTFGTDKAVVYAICKILLMSWPAYEKYTSPLGIGWMLTPNNHYGPNVDGYEYDRWGTYHRADHLGIGVERGKTGTGFTQTYLEPNASLYEEIETCPEELLLFFHYMPYTYRLKSGKTLIQHIYDSHFEGVEDVEEMVSLWEGLKGKIPEEVFERVMLRMDHQLDNSAEWRDQINSYFYRKSFIMDEKGRKIY</sequence>
<dbReference type="GO" id="GO:0033939">
    <property type="term" value="F:xylan alpha-1,2-glucuronosidase activity"/>
    <property type="evidence" value="ECO:0007669"/>
    <property type="project" value="TreeGrafter"/>
</dbReference>
<dbReference type="InterPro" id="IPR029018">
    <property type="entry name" value="Hex-like_dom2"/>
</dbReference>
<dbReference type="PIRSF" id="PIRSF029900">
    <property type="entry name" value="Alpha-glucuronds"/>
    <property type="match status" value="1"/>
</dbReference>
<proteinExistence type="predicted"/>
<dbReference type="SUPFAM" id="SSF55545">
    <property type="entry name" value="beta-N-acetylhexosaminidase-like domain"/>
    <property type="match status" value="1"/>
</dbReference>
<feature type="domain" description="Glycosyl hydrolase family 67 C-terminal" evidence="3">
    <location>
        <begin position="445"/>
        <end position="666"/>
    </location>
</feature>
<dbReference type="Gene3D" id="3.30.379.10">
    <property type="entry name" value="Chitobiase/beta-hexosaminidase domain 2-like"/>
    <property type="match status" value="1"/>
</dbReference>
<dbReference type="GO" id="GO:0005576">
    <property type="term" value="C:extracellular region"/>
    <property type="evidence" value="ECO:0007669"/>
    <property type="project" value="InterPro"/>
</dbReference>
<gene>
    <name evidence="5" type="ORF">SAMN02745136_00263</name>
</gene>
<evidence type="ECO:0000313" key="5">
    <source>
        <dbReference type="EMBL" id="SHJ51909.1"/>
    </source>
</evidence>
<feature type="active site" description="Proton donor" evidence="2">
    <location>
        <position position="277"/>
    </location>
</feature>
<dbReference type="InterPro" id="IPR011099">
    <property type="entry name" value="Glyco_hydro_67_C"/>
</dbReference>
<dbReference type="InterPro" id="IPR011395">
    <property type="entry name" value="Glyco_hydro_67_aGlcAse"/>
</dbReference>
<dbReference type="InterPro" id="IPR011100">
    <property type="entry name" value="Glyco_hydro_67_cat"/>
</dbReference>
<feature type="active site" description="Proton acceptor" evidence="2">
    <location>
        <position position="384"/>
    </location>
</feature>
<dbReference type="EMBL" id="FRAC01000006">
    <property type="protein sequence ID" value="SHJ51909.1"/>
    <property type="molecule type" value="Genomic_DNA"/>
</dbReference>
<evidence type="ECO:0000256" key="1">
    <source>
        <dbReference type="ARBA" id="ARBA00022801"/>
    </source>
</evidence>
<evidence type="ECO:0000256" key="2">
    <source>
        <dbReference type="PIRSR" id="PIRSR029900-1"/>
    </source>
</evidence>
<dbReference type="InterPro" id="IPR017853">
    <property type="entry name" value="GH"/>
</dbReference>
<dbReference type="Gene3D" id="3.90.1330.10">
    <property type="entry name" value="Alpha-glucuronidase, C-terminal domain"/>
    <property type="match status" value="1"/>
</dbReference>
<evidence type="ECO:0000259" key="3">
    <source>
        <dbReference type="Pfam" id="PF07477"/>
    </source>
</evidence>
<evidence type="ECO:0000313" key="6">
    <source>
        <dbReference type="Proteomes" id="UP000184386"/>
    </source>
</evidence>
<dbReference type="PANTHER" id="PTHR39207">
    <property type="entry name" value="ALPHA-GLUCURONIDASE A"/>
    <property type="match status" value="1"/>
</dbReference>
<dbReference type="InterPro" id="IPR037054">
    <property type="entry name" value="A-glucoronidase_C_sf"/>
</dbReference>
<dbReference type="GO" id="GO:0045493">
    <property type="term" value="P:xylan catabolic process"/>
    <property type="evidence" value="ECO:0007669"/>
    <property type="project" value="InterPro"/>
</dbReference>
<dbReference type="Pfam" id="PF07477">
    <property type="entry name" value="Glyco_hydro_67C"/>
    <property type="match status" value="1"/>
</dbReference>
<dbReference type="GO" id="GO:0046559">
    <property type="term" value="F:alpha-glucuronidase activity"/>
    <property type="evidence" value="ECO:0007669"/>
    <property type="project" value="InterPro"/>
</dbReference>
<dbReference type="SUPFAM" id="SSF51445">
    <property type="entry name" value="(Trans)glycosidases"/>
    <property type="match status" value="1"/>
</dbReference>
<keyword evidence="6" id="KW-1185">Reference proteome</keyword>
<reference evidence="5 6" key="1">
    <citation type="submission" date="2016-11" db="EMBL/GenBank/DDBJ databases">
        <authorList>
            <person name="Jaros S."/>
            <person name="Januszkiewicz K."/>
            <person name="Wedrychowicz H."/>
        </authorList>
    </citation>
    <scope>NUCLEOTIDE SEQUENCE [LARGE SCALE GENOMIC DNA]</scope>
    <source>
        <strain evidence="5 6">DSM 15929</strain>
    </source>
</reference>
<organism evidence="5 6">
    <name type="scientific">Anaerocolumna jejuensis DSM 15929</name>
    <dbReference type="NCBI Taxonomy" id="1121322"/>
    <lineage>
        <taxon>Bacteria</taxon>
        <taxon>Bacillati</taxon>
        <taxon>Bacillota</taxon>
        <taxon>Clostridia</taxon>
        <taxon>Lachnospirales</taxon>
        <taxon>Lachnospiraceae</taxon>
        <taxon>Anaerocolumna</taxon>
    </lineage>
</organism>
<feature type="domain" description="Glycosyl hydrolase family 67 catalytic" evidence="4">
    <location>
        <begin position="118"/>
        <end position="444"/>
    </location>
</feature>
<dbReference type="AlphaFoldDB" id="A0A1M6JZ01"/>